<feature type="domain" description="AMP-binding enzyme C-terminal" evidence="5">
    <location>
        <begin position="416"/>
        <end position="490"/>
    </location>
</feature>
<organism evidence="6 7">
    <name type="scientific">Kroppenstedtia guangzhouensis</name>
    <dbReference type="NCBI Taxonomy" id="1274356"/>
    <lineage>
        <taxon>Bacteria</taxon>
        <taxon>Bacillati</taxon>
        <taxon>Bacillota</taxon>
        <taxon>Bacilli</taxon>
        <taxon>Bacillales</taxon>
        <taxon>Thermoactinomycetaceae</taxon>
        <taxon>Kroppenstedtia</taxon>
    </lineage>
</organism>
<evidence type="ECO:0000256" key="2">
    <source>
        <dbReference type="ARBA" id="ARBA00022598"/>
    </source>
</evidence>
<reference evidence="7" key="1">
    <citation type="journal article" date="2019" name="Int. J. Syst. Evol. Microbiol.">
        <title>The Global Catalogue of Microorganisms (GCM) 10K type strain sequencing project: providing services to taxonomists for standard genome sequencing and annotation.</title>
        <authorList>
            <consortium name="The Broad Institute Genomics Platform"/>
            <consortium name="The Broad Institute Genome Sequencing Center for Infectious Disease"/>
            <person name="Wu L."/>
            <person name="Ma J."/>
        </authorList>
    </citation>
    <scope>NUCLEOTIDE SEQUENCE [LARGE SCALE GENOMIC DNA]</scope>
    <source>
        <strain evidence="7">CGMCC 1.12404</strain>
    </source>
</reference>
<evidence type="ECO:0000259" key="5">
    <source>
        <dbReference type="Pfam" id="PF13193"/>
    </source>
</evidence>
<dbReference type="InterPro" id="IPR042099">
    <property type="entry name" value="ANL_N_sf"/>
</dbReference>
<dbReference type="InterPro" id="IPR000873">
    <property type="entry name" value="AMP-dep_synth/lig_dom"/>
</dbReference>
<accession>A0ABQ1GFD7</accession>
<dbReference type="PANTHER" id="PTHR43201:SF5">
    <property type="entry name" value="MEDIUM-CHAIN ACYL-COA LIGASE ACSF2, MITOCHONDRIAL"/>
    <property type="match status" value="1"/>
</dbReference>
<protein>
    <submittedName>
        <fullName evidence="6">Acyl--CoA ligase</fullName>
    </submittedName>
</protein>
<dbReference type="EMBL" id="BMEX01000004">
    <property type="protein sequence ID" value="GGA42773.1"/>
    <property type="molecule type" value="Genomic_DNA"/>
</dbReference>
<keyword evidence="3" id="KW-0812">Transmembrane</keyword>
<feature type="transmembrane region" description="Helical" evidence="3">
    <location>
        <begin position="207"/>
        <end position="227"/>
    </location>
</feature>
<dbReference type="Pfam" id="PF00501">
    <property type="entry name" value="AMP-binding"/>
    <property type="match status" value="1"/>
</dbReference>
<dbReference type="SUPFAM" id="SSF56801">
    <property type="entry name" value="Acetyl-CoA synthetase-like"/>
    <property type="match status" value="1"/>
</dbReference>
<name>A0ABQ1GFD7_9BACL</name>
<evidence type="ECO:0000259" key="4">
    <source>
        <dbReference type="Pfam" id="PF00501"/>
    </source>
</evidence>
<keyword evidence="2 6" id="KW-0436">Ligase</keyword>
<evidence type="ECO:0000313" key="7">
    <source>
        <dbReference type="Proteomes" id="UP000617979"/>
    </source>
</evidence>
<sequence length="509" mass="57019">MSTTIGMTLRNRAVMSPELEAVVTAEVRWTYREFNERVNRLAHFLLECGIRKGDRVALLCLTDHPFATIFMATAKIGAIAVPLNYRLQPAELEGIVGDSKPKILFYDGEFSDQVKGLESIDSLKHLVQVSFGEELHPDYTVIFGKYPVTEAGVEVLPEDPFCLTYTSGTTGKPKGVITTHENWFTSSVNTFVPMGFRYGDRFMIPTPLFHISGIVILTSLSIVGYTLVLMPRFHPVHVWELAEKERVTHMFAVPVMLKFMLPALIESEREVESLREIITGGSLVPVELIQQYESLGFPLTVVYGASEFSGLATFWNQGMGEEKRGSVGKILIGEIKIIDPESGEELPAGEIGEVLLKGPQMFKGYWNNPEETRKVIRDGWYHTGDAGKLDRDRFLHVVDRYKDVIHVSGEKVFPVQVEAVIGEIKGVSEVAVVAVKDRMWGELSRGYVVKQADVNLTEEEVLQYTHSKLARYKLSEVVFVDELPKNSVGKVLKYRLREQADAEKGISAS</sequence>
<dbReference type="PANTHER" id="PTHR43201">
    <property type="entry name" value="ACYL-COA SYNTHETASE"/>
    <property type="match status" value="1"/>
</dbReference>
<dbReference type="InterPro" id="IPR025110">
    <property type="entry name" value="AMP-bd_C"/>
</dbReference>
<dbReference type="Gene3D" id="3.30.300.30">
    <property type="match status" value="1"/>
</dbReference>
<gene>
    <name evidence="6" type="ORF">GCM10007416_14760</name>
</gene>
<keyword evidence="7" id="KW-1185">Reference proteome</keyword>
<dbReference type="PROSITE" id="PS00455">
    <property type="entry name" value="AMP_BINDING"/>
    <property type="match status" value="1"/>
</dbReference>
<dbReference type="RefSeq" id="WP_188431439.1">
    <property type="nucleotide sequence ID" value="NZ_BMEX01000004.1"/>
</dbReference>
<evidence type="ECO:0000256" key="3">
    <source>
        <dbReference type="SAM" id="Phobius"/>
    </source>
</evidence>
<dbReference type="InterPro" id="IPR020845">
    <property type="entry name" value="AMP-binding_CS"/>
</dbReference>
<keyword evidence="3" id="KW-0472">Membrane</keyword>
<dbReference type="InterPro" id="IPR045851">
    <property type="entry name" value="AMP-bd_C_sf"/>
</dbReference>
<dbReference type="Proteomes" id="UP000617979">
    <property type="component" value="Unassembled WGS sequence"/>
</dbReference>
<keyword evidence="3" id="KW-1133">Transmembrane helix</keyword>
<dbReference type="Gene3D" id="3.40.50.12780">
    <property type="entry name" value="N-terminal domain of ligase-like"/>
    <property type="match status" value="1"/>
</dbReference>
<evidence type="ECO:0000313" key="6">
    <source>
        <dbReference type="EMBL" id="GGA42773.1"/>
    </source>
</evidence>
<proteinExistence type="inferred from homology"/>
<comment type="caution">
    <text evidence="6">The sequence shown here is derived from an EMBL/GenBank/DDBJ whole genome shotgun (WGS) entry which is preliminary data.</text>
</comment>
<evidence type="ECO:0000256" key="1">
    <source>
        <dbReference type="ARBA" id="ARBA00006432"/>
    </source>
</evidence>
<comment type="similarity">
    <text evidence="1">Belongs to the ATP-dependent AMP-binding enzyme family.</text>
</comment>
<feature type="domain" description="AMP-dependent synthetase/ligase" evidence="4">
    <location>
        <begin position="10"/>
        <end position="366"/>
    </location>
</feature>
<dbReference type="GO" id="GO:0016874">
    <property type="term" value="F:ligase activity"/>
    <property type="evidence" value="ECO:0007669"/>
    <property type="project" value="UniProtKB-KW"/>
</dbReference>
<dbReference type="Pfam" id="PF13193">
    <property type="entry name" value="AMP-binding_C"/>
    <property type="match status" value="1"/>
</dbReference>